<dbReference type="Pfam" id="PF01018">
    <property type="entry name" value="GTP1_OBG"/>
    <property type="match status" value="1"/>
</dbReference>
<dbReference type="PROSITE" id="PS51710">
    <property type="entry name" value="G_OBG"/>
    <property type="match status" value="1"/>
</dbReference>
<dbReference type="SUPFAM" id="SSF82051">
    <property type="entry name" value="Obg GTP-binding protein N-terminal domain"/>
    <property type="match status" value="1"/>
</dbReference>
<dbReference type="GO" id="GO:0005737">
    <property type="term" value="C:cytoplasm"/>
    <property type="evidence" value="ECO:0007669"/>
    <property type="project" value="UniProtKB-SubCell"/>
</dbReference>
<dbReference type="Pfam" id="PF01926">
    <property type="entry name" value="MMR_HSR1"/>
    <property type="match status" value="1"/>
</dbReference>
<dbReference type="GO" id="GO:0003924">
    <property type="term" value="F:GTPase activity"/>
    <property type="evidence" value="ECO:0007669"/>
    <property type="project" value="UniProtKB-UniRule"/>
</dbReference>
<dbReference type="PRINTS" id="PR00326">
    <property type="entry name" value="GTP1OBG"/>
</dbReference>
<dbReference type="InterPro" id="IPR014100">
    <property type="entry name" value="GTP-bd_Obg/CgtA"/>
</dbReference>
<keyword evidence="7" id="KW-0479">Metal-binding</keyword>
<proteinExistence type="inferred from homology"/>
<keyword evidence="3 7" id="KW-0547">Nucleotide-binding</keyword>
<comment type="function">
    <text evidence="7">An essential GTPase which binds GTP, GDP and possibly (p)ppGpp with moderate affinity, with high nucleotide exchange rates and a fairly low GTP hydrolysis rate. Plays a role in control of the cell cycle, stress response, ribosome biogenesis and in those bacteria that undergo differentiation, in morphogenesis control.</text>
</comment>
<dbReference type="EMBL" id="PEZI01000038">
    <property type="protein sequence ID" value="PIS14613.1"/>
    <property type="molecule type" value="Genomic_DNA"/>
</dbReference>
<keyword evidence="4 7" id="KW-0378">Hydrolase</keyword>
<dbReference type="FunFam" id="2.70.210.12:FF:000001">
    <property type="entry name" value="GTPase Obg"/>
    <property type="match status" value="1"/>
</dbReference>
<dbReference type="HAMAP" id="MF_01454">
    <property type="entry name" value="GTPase_Obg"/>
    <property type="match status" value="1"/>
</dbReference>
<dbReference type="CDD" id="cd01898">
    <property type="entry name" value="Obg"/>
    <property type="match status" value="1"/>
</dbReference>
<feature type="binding site" evidence="7">
    <location>
        <begin position="274"/>
        <end position="277"/>
    </location>
    <ligand>
        <name>GTP</name>
        <dbReference type="ChEBI" id="CHEBI:37565"/>
    </ligand>
</feature>
<dbReference type="GO" id="GO:0000287">
    <property type="term" value="F:magnesium ion binding"/>
    <property type="evidence" value="ECO:0007669"/>
    <property type="project" value="InterPro"/>
</dbReference>
<evidence type="ECO:0000259" key="10">
    <source>
        <dbReference type="PROSITE" id="PS51883"/>
    </source>
</evidence>
<evidence type="ECO:0000313" key="11">
    <source>
        <dbReference type="EMBL" id="PIS14613.1"/>
    </source>
</evidence>
<dbReference type="InterPro" id="IPR006073">
    <property type="entry name" value="GTP-bd"/>
</dbReference>
<comment type="subunit">
    <text evidence="7">Monomer.</text>
</comment>
<dbReference type="InterPro" id="IPR045086">
    <property type="entry name" value="OBG_GTPase"/>
</dbReference>
<evidence type="ECO:0000256" key="7">
    <source>
        <dbReference type="HAMAP-Rule" id="MF_01454"/>
    </source>
</evidence>
<feature type="binding site" evidence="7">
    <location>
        <begin position="189"/>
        <end position="193"/>
    </location>
    <ligand>
        <name>GTP</name>
        <dbReference type="ChEBI" id="CHEBI:37565"/>
    </ligand>
</feature>
<dbReference type="PROSITE" id="PS51883">
    <property type="entry name" value="OBG"/>
    <property type="match status" value="1"/>
</dbReference>
<dbReference type="Proteomes" id="UP000230775">
    <property type="component" value="Unassembled WGS sequence"/>
</dbReference>
<keyword evidence="6 7" id="KW-0342">GTP-binding</keyword>
<dbReference type="PANTHER" id="PTHR11702">
    <property type="entry name" value="DEVELOPMENTALLY REGULATED GTP-BINDING PROTEIN-RELATED"/>
    <property type="match status" value="1"/>
</dbReference>
<comment type="cofactor">
    <cofactor evidence="7">
        <name>Mg(2+)</name>
        <dbReference type="ChEBI" id="CHEBI:18420"/>
    </cofactor>
</comment>
<dbReference type="PROSITE" id="PS00905">
    <property type="entry name" value="GTP1_OBG"/>
    <property type="match status" value="1"/>
</dbReference>
<dbReference type="InterPro" id="IPR006169">
    <property type="entry name" value="GTP1_OBG_dom"/>
</dbReference>
<dbReference type="InterPro" id="IPR036726">
    <property type="entry name" value="GTP1_OBG_dom_sf"/>
</dbReference>
<feature type="binding site" evidence="7">
    <location>
        <position position="191"/>
    </location>
    <ligand>
        <name>Mg(2+)</name>
        <dbReference type="ChEBI" id="CHEBI:18420"/>
    </ligand>
</feature>
<evidence type="ECO:0000256" key="3">
    <source>
        <dbReference type="ARBA" id="ARBA00022741"/>
    </source>
</evidence>
<feature type="binding site" evidence="7">
    <location>
        <begin position="304"/>
        <end position="306"/>
    </location>
    <ligand>
        <name>GTP</name>
        <dbReference type="ChEBI" id="CHEBI:37565"/>
    </ligand>
</feature>
<reference evidence="12" key="1">
    <citation type="submission" date="2017-09" db="EMBL/GenBank/DDBJ databases">
        <title>Depth-based differentiation of microbial function through sediment-hosted aquifers and enrichment of novel symbionts in the deep terrestrial subsurface.</title>
        <authorList>
            <person name="Probst A.J."/>
            <person name="Ladd B."/>
            <person name="Jarett J.K."/>
            <person name="Geller-Mcgrath D.E."/>
            <person name="Sieber C.M.K."/>
            <person name="Emerson J.B."/>
            <person name="Anantharaman K."/>
            <person name="Thomas B.C."/>
            <person name="Malmstrom R."/>
            <person name="Stieglmeier M."/>
            <person name="Klingl A."/>
            <person name="Woyke T."/>
            <person name="Ryan C.M."/>
            <person name="Banfield J.F."/>
        </authorList>
    </citation>
    <scope>NUCLEOTIDE SEQUENCE [LARGE SCALE GENOMIC DNA]</scope>
</reference>
<evidence type="ECO:0000256" key="4">
    <source>
        <dbReference type="ARBA" id="ARBA00022801"/>
    </source>
</evidence>
<feature type="binding site" evidence="7">
    <location>
        <position position="171"/>
    </location>
    <ligand>
        <name>Mg(2+)</name>
        <dbReference type="ChEBI" id="CHEBI:18420"/>
    </ligand>
</feature>
<evidence type="ECO:0000313" key="12">
    <source>
        <dbReference type="Proteomes" id="UP000230775"/>
    </source>
</evidence>
<comment type="caution">
    <text evidence="7">Lacks conserved residue(s) required for the propagation of feature annotation.</text>
</comment>
<dbReference type="SUPFAM" id="SSF52540">
    <property type="entry name" value="P-loop containing nucleoside triphosphate hydrolases"/>
    <property type="match status" value="1"/>
</dbReference>
<dbReference type="Gene3D" id="2.70.210.12">
    <property type="entry name" value="GTP1/OBG domain"/>
    <property type="match status" value="1"/>
</dbReference>
<keyword evidence="2 7" id="KW-0963">Cytoplasm</keyword>
<organism evidence="11 12">
    <name type="scientific">Candidatus Shapirobacteria bacterium CG09_land_8_20_14_0_10_39_12</name>
    <dbReference type="NCBI Taxonomy" id="1974885"/>
    <lineage>
        <taxon>Bacteria</taxon>
        <taxon>Candidatus Shapironibacteriota</taxon>
    </lineage>
</organism>
<dbReference type="PIRSF" id="PIRSF002401">
    <property type="entry name" value="GTP_bd_Obg/CgtA"/>
    <property type="match status" value="1"/>
</dbReference>
<sequence length="320" mass="34684">MLVDEVEIKVSAGDGGDGKVGFHHEKNNPKGGPDGGDGGNGGDVYFIGVSNITALKKFRFQKTFKAKNGQPGGSNKKTGASADDLEIKIPTGTVIKDLESKEIWEINEAGEKILMAKGGKGGRGNWQFRSATNQTPMEFEEGTAGKERRLFLELRLIADIGLVGLPNAGKTSLLNELTAASAKIAAYPFTTLEPNLGGTENGLIIADLPGLIEGAHTGKGLGIKFLKHIKRTKMIVHCLAADSADVLTDYETIRKELGSYDPELLNKKEIVLITKTDLVTKKELEDIIKKLKERLKESDILGVSIYDYESVENLKRKFTV</sequence>
<comment type="subcellular location">
    <subcellularLocation>
        <location evidence="7">Cytoplasm</location>
    </subcellularLocation>
</comment>
<evidence type="ECO:0000256" key="5">
    <source>
        <dbReference type="ARBA" id="ARBA00022842"/>
    </source>
</evidence>
<accession>A0A2H0WPN4</accession>
<dbReference type="EC" id="3.6.5.-" evidence="7"/>
<dbReference type="InterPro" id="IPR031167">
    <property type="entry name" value="G_OBG"/>
</dbReference>
<feature type="binding site" evidence="7">
    <location>
        <begin position="207"/>
        <end position="210"/>
    </location>
    <ligand>
        <name>GTP</name>
        <dbReference type="ChEBI" id="CHEBI:37565"/>
    </ligand>
</feature>
<feature type="region of interest" description="Disordered" evidence="8">
    <location>
        <begin position="14"/>
        <end position="39"/>
    </location>
</feature>
<dbReference type="InterPro" id="IPR027417">
    <property type="entry name" value="P-loop_NTPase"/>
</dbReference>
<feature type="compositionally biased region" description="Basic and acidic residues" evidence="8">
    <location>
        <begin position="16"/>
        <end position="28"/>
    </location>
</feature>
<evidence type="ECO:0000256" key="1">
    <source>
        <dbReference type="ARBA" id="ARBA00007699"/>
    </source>
</evidence>
<evidence type="ECO:0000256" key="6">
    <source>
        <dbReference type="ARBA" id="ARBA00023134"/>
    </source>
</evidence>
<protein>
    <recommendedName>
        <fullName evidence="7">GTPase Obg</fullName>
        <ecNumber evidence="7">3.6.5.-</ecNumber>
    </recommendedName>
    <alternativeName>
        <fullName evidence="7">GTP-binding protein Obg</fullName>
    </alternativeName>
</protein>
<feature type="domain" description="OBG-type G" evidence="9">
    <location>
        <begin position="158"/>
        <end position="320"/>
    </location>
</feature>
<dbReference type="PANTHER" id="PTHR11702:SF31">
    <property type="entry name" value="MITOCHONDRIAL RIBOSOME-ASSOCIATED GTPASE 2"/>
    <property type="match status" value="1"/>
</dbReference>
<feature type="domain" description="Obg" evidence="10">
    <location>
        <begin position="1"/>
        <end position="157"/>
    </location>
</feature>
<comment type="similarity">
    <text evidence="1 7">Belongs to the TRAFAC class OBG-HflX-like GTPase superfamily. OBG GTPase family.</text>
</comment>
<gene>
    <name evidence="7" type="primary">obg</name>
    <name evidence="11" type="ORF">COT64_01835</name>
</gene>
<name>A0A2H0WPN4_9BACT</name>
<dbReference type="Gene3D" id="3.40.50.300">
    <property type="entry name" value="P-loop containing nucleotide triphosphate hydrolases"/>
    <property type="match status" value="1"/>
</dbReference>
<evidence type="ECO:0000259" key="9">
    <source>
        <dbReference type="PROSITE" id="PS51710"/>
    </source>
</evidence>
<dbReference type="GO" id="GO:0042254">
    <property type="term" value="P:ribosome biogenesis"/>
    <property type="evidence" value="ECO:0007669"/>
    <property type="project" value="UniProtKB-UniRule"/>
</dbReference>
<dbReference type="InterPro" id="IPR006074">
    <property type="entry name" value="GTP1-OBG_CS"/>
</dbReference>
<evidence type="ECO:0000256" key="2">
    <source>
        <dbReference type="ARBA" id="ARBA00022490"/>
    </source>
</evidence>
<dbReference type="GO" id="GO:0005525">
    <property type="term" value="F:GTP binding"/>
    <property type="evidence" value="ECO:0007669"/>
    <property type="project" value="UniProtKB-UniRule"/>
</dbReference>
<keyword evidence="5 7" id="KW-0460">Magnesium</keyword>
<evidence type="ECO:0000256" key="8">
    <source>
        <dbReference type="SAM" id="MobiDB-lite"/>
    </source>
</evidence>
<dbReference type="AlphaFoldDB" id="A0A2H0WPN4"/>
<comment type="caution">
    <text evidence="11">The sequence shown here is derived from an EMBL/GenBank/DDBJ whole genome shotgun (WGS) entry which is preliminary data.</text>
</comment>
<dbReference type="NCBIfam" id="NF008956">
    <property type="entry name" value="PRK12299.1"/>
    <property type="match status" value="1"/>
</dbReference>
<dbReference type="NCBIfam" id="TIGR02729">
    <property type="entry name" value="Obg_CgtA"/>
    <property type="match status" value="1"/>
</dbReference>